<organism evidence="1 2">
    <name type="scientific">Mariniphaga anaerophila</name>
    <dbReference type="NCBI Taxonomy" id="1484053"/>
    <lineage>
        <taxon>Bacteria</taxon>
        <taxon>Pseudomonadati</taxon>
        <taxon>Bacteroidota</taxon>
        <taxon>Bacteroidia</taxon>
        <taxon>Marinilabiliales</taxon>
        <taxon>Prolixibacteraceae</taxon>
        <taxon>Mariniphaga</taxon>
    </lineage>
</organism>
<accession>A0A1M4W680</accession>
<dbReference type="PANTHER" id="PTHR43239">
    <property type="entry name" value="UPF0734 PROTEIN DDB_G0273871/DDB_G0273177"/>
    <property type="match status" value="1"/>
</dbReference>
<keyword evidence="2" id="KW-1185">Reference proteome</keyword>
<dbReference type="OrthoDB" id="1430580at2"/>
<dbReference type="Pfam" id="PF05336">
    <property type="entry name" value="rhaM"/>
    <property type="match status" value="1"/>
</dbReference>
<dbReference type="InterPro" id="IPR011008">
    <property type="entry name" value="Dimeric_a/b-barrel"/>
</dbReference>
<name>A0A1M4W680_9BACT</name>
<evidence type="ECO:0000313" key="2">
    <source>
        <dbReference type="Proteomes" id="UP000184164"/>
    </source>
</evidence>
<dbReference type="GO" id="GO:0016857">
    <property type="term" value="F:racemase and epimerase activity, acting on carbohydrates and derivatives"/>
    <property type="evidence" value="ECO:0007669"/>
    <property type="project" value="InterPro"/>
</dbReference>
<dbReference type="PANTHER" id="PTHR43239:SF1">
    <property type="entry name" value="UPF0734 PROTEIN DDB_G0273871_DDB_G0273177"/>
    <property type="match status" value="1"/>
</dbReference>
<proteinExistence type="predicted"/>
<dbReference type="InterPro" id="IPR052996">
    <property type="entry name" value="Carb_Metab_Mutarotase"/>
</dbReference>
<dbReference type="Proteomes" id="UP000184164">
    <property type="component" value="Unassembled WGS sequence"/>
</dbReference>
<protein>
    <submittedName>
        <fullName evidence="1">L-rhamnose mutarotase</fullName>
    </submittedName>
</protein>
<gene>
    <name evidence="1" type="ORF">SAMN05444274_102333</name>
</gene>
<dbReference type="RefSeq" id="WP_072999461.1">
    <property type="nucleotide sequence ID" value="NZ_FQUM01000002.1"/>
</dbReference>
<dbReference type="Gene3D" id="3.30.70.100">
    <property type="match status" value="1"/>
</dbReference>
<dbReference type="AlphaFoldDB" id="A0A1M4W680"/>
<sequence>MEQVKRYCKALKLEDDPQLIEMYKKVHSPESFWPEIAQGMKEVGILDMEIYLLGTQLFMIMDTVPDFDHGKAMAELAKKPRQSEWEAFVSRFQKTSADATADEKWQLMERIFKLD</sequence>
<reference evidence="2" key="1">
    <citation type="submission" date="2016-11" db="EMBL/GenBank/DDBJ databases">
        <authorList>
            <person name="Varghese N."/>
            <person name="Submissions S."/>
        </authorList>
    </citation>
    <scope>NUCLEOTIDE SEQUENCE [LARGE SCALE GENOMIC DNA]</scope>
    <source>
        <strain evidence="2">DSM 26910</strain>
    </source>
</reference>
<dbReference type="EMBL" id="FQUM01000002">
    <property type="protein sequence ID" value="SHE76709.1"/>
    <property type="molecule type" value="Genomic_DNA"/>
</dbReference>
<dbReference type="STRING" id="1484053.SAMN05444274_102333"/>
<dbReference type="InterPro" id="IPR008000">
    <property type="entry name" value="Rham/fucose_mutarotase"/>
</dbReference>
<evidence type="ECO:0000313" key="1">
    <source>
        <dbReference type="EMBL" id="SHE76709.1"/>
    </source>
</evidence>
<dbReference type="SUPFAM" id="SSF54909">
    <property type="entry name" value="Dimeric alpha+beta barrel"/>
    <property type="match status" value="1"/>
</dbReference>